<dbReference type="AlphaFoldDB" id="A0A9W8CYT4"/>
<evidence type="ECO:0000313" key="4">
    <source>
        <dbReference type="EMBL" id="KAJ1731932.1"/>
    </source>
</evidence>
<dbReference type="InterPro" id="IPR019318">
    <property type="entry name" value="Gua_nucleotide_exch_fac_Ric8"/>
</dbReference>
<dbReference type="PANTHER" id="PTHR12425:SF5">
    <property type="entry name" value="SYNEMBRYN"/>
    <property type="match status" value="1"/>
</dbReference>
<dbReference type="Pfam" id="PF10165">
    <property type="entry name" value="Ric8"/>
    <property type="match status" value="1"/>
</dbReference>
<dbReference type="PANTHER" id="PTHR12425">
    <property type="entry name" value="SYNEMBRYN"/>
    <property type="match status" value="1"/>
</dbReference>
<name>A0A9W8CYT4_9FUNG</name>
<gene>
    <name evidence="4" type="ORF">LPJ61_002286</name>
</gene>
<dbReference type="GO" id="GO:0001965">
    <property type="term" value="F:G-protein alpha-subunit binding"/>
    <property type="evidence" value="ECO:0007669"/>
    <property type="project" value="TreeGrafter"/>
</dbReference>
<comment type="caution">
    <text evidence="4">The sequence shown here is derived from an EMBL/GenBank/DDBJ whole genome shotgun (WGS) entry which is preliminary data.</text>
</comment>
<organism evidence="4 5">
    <name type="scientific">Coemansia biformis</name>
    <dbReference type="NCBI Taxonomy" id="1286918"/>
    <lineage>
        <taxon>Eukaryota</taxon>
        <taxon>Fungi</taxon>
        <taxon>Fungi incertae sedis</taxon>
        <taxon>Zoopagomycota</taxon>
        <taxon>Kickxellomycotina</taxon>
        <taxon>Kickxellomycetes</taxon>
        <taxon>Kickxellales</taxon>
        <taxon>Kickxellaceae</taxon>
        <taxon>Coemansia</taxon>
    </lineage>
</organism>
<evidence type="ECO:0000256" key="3">
    <source>
        <dbReference type="ARBA" id="ARBA00023186"/>
    </source>
</evidence>
<keyword evidence="3" id="KW-0143">Chaperone</keyword>
<accession>A0A9W8CYT4</accession>
<sequence length="263" mass="28700">MGFPAAQAVAIAMNFSAAGSDSVRNAWLPENDTWRYVDATYSRFEDILRRMVADVDTAGPGGCLAEVSSTYQNELTPLALVLARLVAEHAHVREHIFPLVYPGSTIDYALLPEDRPGTSAMLVRVMRIPLGGMLPSAIGDLLLALLGHDIKHFVMAVGYGNAAGYMVARGIPIPQDIIEQVKTSVGTSSMIDPVTGRHMDRDDIDRELAAMTDEEKEREAERLFVLFERLNKTGVIKVANPIRMAAESGRLEEVVDDSSDSSQ</sequence>
<dbReference type="Proteomes" id="UP001143981">
    <property type="component" value="Unassembled WGS sequence"/>
</dbReference>
<dbReference type="GO" id="GO:0007186">
    <property type="term" value="P:G protein-coupled receptor signaling pathway"/>
    <property type="evidence" value="ECO:0007669"/>
    <property type="project" value="TreeGrafter"/>
</dbReference>
<evidence type="ECO:0000256" key="2">
    <source>
        <dbReference type="ARBA" id="ARBA00022658"/>
    </source>
</evidence>
<evidence type="ECO:0000256" key="1">
    <source>
        <dbReference type="ARBA" id="ARBA00009049"/>
    </source>
</evidence>
<dbReference type="OrthoDB" id="5585685at2759"/>
<evidence type="ECO:0000313" key="5">
    <source>
        <dbReference type="Proteomes" id="UP001143981"/>
    </source>
</evidence>
<proteinExistence type="inferred from homology"/>
<dbReference type="GO" id="GO:0005737">
    <property type="term" value="C:cytoplasm"/>
    <property type="evidence" value="ECO:0007669"/>
    <property type="project" value="TreeGrafter"/>
</dbReference>
<reference evidence="4" key="1">
    <citation type="submission" date="2022-07" db="EMBL/GenBank/DDBJ databases">
        <title>Phylogenomic reconstructions and comparative analyses of Kickxellomycotina fungi.</title>
        <authorList>
            <person name="Reynolds N.K."/>
            <person name="Stajich J.E."/>
            <person name="Barry K."/>
            <person name="Grigoriev I.V."/>
            <person name="Crous P."/>
            <person name="Smith M.E."/>
        </authorList>
    </citation>
    <scope>NUCLEOTIDE SEQUENCE</scope>
    <source>
        <strain evidence="4">BCRC 34381</strain>
    </source>
</reference>
<comment type="similarity">
    <text evidence="1">Belongs to the synembryn family.</text>
</comment>
<protein>
    <submittedName>
        <fullName evidence="4">Uncharacterized protein</fullName>
    </submittedName>
</protein>
<keyword evidence="5" id="KW-1185">Reference proteome</keyword>
<keyword evidence="2" id="KW-0344">Guanine-nucleotide releasing factor</keyword>
<dbReference type="GO" id="GO:0005085">
    <property type="term" value="F:guanyl-nucleotide exchange factor activity"/>
    <property type="evidence" value="ECO:0007669"/>
    <property type="project" value="UniProtKB-KW"/>
</dbReference>
<dbReference type="EMBL" id="JANBOI010000275">
    <property type="protein sequence ID" value="KAJ1731932.1"/>
    <property type="molecule type" value="Genomic_DNA"/>
</dbReference>